<evidence type="ECO:0000313" key="9">
    <source>
        <dbReference type="EMBL" id="MDR7301803.1"/>
    </source>
</evidence>
<evidence type="ECO:0000256" key="6">
    <source>
        <dbReference type="ARBA" id="ARBA00023065"/>
    </source>
</evidence>
<keyword evidence="5 8" id="KW-1133">Transmembrane helix</keyword>
<keyword evidence="10" id="KW-1185">Reference proteome</keyword>
<dbReference type="AlphaFoldDB" id="A0AAE3ZBD0"/>
<evidence type="ECO:0000256" key="7">
    <source>
        <dbReference type="ARBA" id="ARBA00023136"/>
    </source>
</evidence>
<accession>A0AAE3ZBD0</accession>
<keyword evidence="2" id="KW-0813">Transport</keyword>
<evidence type="ECO:0000313" key="10">
    <source>
        <dbReference type="Proteomes" id="UP001180845"/>
    </source>
</evidence>
<evidence type="ECO:0000256" key="3">
    <source>
        <dbReference type="ARBA" id="ARBA00022475"/>
    </source>
</evidence>
<feature type="transmembrane region" description="Helical" evidence="8">
    <location>
        <begin position="193"/>
        <end position="216"/>
    </location>
</feature>
<dbReference type="PANTHER" id="PTHR32024">
    <property type="entry name" value="TRK SYSTEM POTASSIUM UPTAKE PROTEIN TRKG-RELATED"/>
    <property type="match status" value="1"/>
</dbReference>
<dbReference type="GO" id="GO:0008324">
    <property type="term" value="F:monoatomic cation transmembrane transporter activity"/>
    <property type="evidence" value="ECO:0007669"/>
    <property type="project" value="InterPro"/>
</dbReference>
<proteinExistence type="predicted"/>
<dbReference type="InterPro" id="IPR003445">
    <property type="entry name" value="Cat_transpt"/>
</dbReference>
<keyword evidence="4 8" id="KW-0812">Transmembrane</keyword>
<keyword evidence="3" id="KW-1003">Cell membrane</keyword>
<dbReference type="Proteomes" id="UP001180845">
    <property type="component" value="Unassembled WGS sequence"/>
</dbReference>
<feature type="transmembrane region" description="Helical" evidence="8">
    <location>
        <begin position="409"/>
        <end position="431"/>
    </location>
</feature>
<feature type="transmembrane region" description="Helical" evidence="8">
    <location>
        <begin position="76"/>
        <end position="100"/>
    </location>
</feature>
<keyword evidence="6" id="KW-0406">Ion transport</keyword>
<feature type="transmembrane region" description="Helical" evidence="8">
    <location>
        <begin position="353"/>
        <end position="374"/>
    </location>
</feature>
<dbReference type="GO" id="GO:0030001">
    <property type="term" value="P:metal ion transport"/>
    <property type="evidence" value="ECO:0007669"/>
    <property type="project" value="UniProtKB-ARBA"/>
</dbReference>
<feature type="transmembrane region" description="Helical" evidence="8">
    <location>
        <begin position="127"/>
        <end position="148"/>
    </location>
</feature>
<dbReference type="GO" id="GO:0005886">
    <property type="term" value="C:plasma membrane"/>
    <property type="evidence" value="ECO:0007669"/>
    <property type="project" value="UniProtKB-SubCell"/>
</dbReference>
<organism evidence="9 10">
    <name type="scientific">Haloactinomyces albus</name>
    <dbReference type="NCBI Taxonomy" id="1352928"/>
    <lineage>
        <taxon>Bacteria</taxon>
        <taxon>Bacillati</taxon>
        <taxon>Actinomycetota</taxon>
        <taxon>Actinomycetes</taxon>
        <taxon>Actinopolysporales</taxon>
        <taxon>Actinopolysporaceae</taxon>
        <taxon>Haloactinomyces</taxon>
    </lineage>
</organism>
<feature type="transmembrane region" description="Helical" evidence="8">
    <location>
        <begin position="45"/>
        <end position="64"/>
    </location>
</feature>
<evidence type="ECO:0000256" key="4">
    <source>
        <dbReference type="ARBA" id="ARBA00022692"/>
    </source>
</evidence>
<dbReference type="PANTHER" id="PTHR32024:SF1">
    <property type="entry name" value="KTR SYSTEM POTASSIUM UPTAKE PROTEIN B"/>
    <property type="match status" value="1"/>
</dbReference>
<evidence type="ECO:0000256" key="2">
    <source>
        <dbReference type="ARBA" id="ARBA00022448"/>
    </source>
</evidence>
<dbReference type="EMBL" id="JAVDXW010000001">
    <property type="protein sequence ID" value="MDR7301803.1"/>
    <property type="molecule type" value="Genomic_DNA"/>
</dbReference>
<protein>
    <submittedName>
        <fullName evidence="9">Potassium uptake TrkH family protein</fullName>
    </submittedName>
</protein>
<feature type="transmembrane region" description="Helical" evidence="8">
    <location>
        <begin position="228"/>
        <end position="251"/>
    </location>
</feature>
<evidence type="ECO:0000256" key="1">
    <source>
        <dbReference type="ARBA" id="ARBA00004651"/>
    </source>
</evidence>
<comment type="caution">
    <text evidence="9">The sequence shown here is derived from an EMBL/GenBank/DDBJ whole genome shotgun (WGS) entry which is preliminary data.</text>
</comment>
<comment type="subcellular location">
    <subcellularLocation>
        <location evidence="1">Cell membrane</location>
        <topology evidence="1">Multi-pass membrane protein</topology>
    </subcellularLocation>
</comment>
<feature type="transmembrane region" description="Helical" evidence="8">
    <location>
        <begin position="301"/>
        <end position="332"/>
    </location>
</feature>
<gene>
    <name evidence="9" type="ORF">JOF55_001984</name>
</gene>
<sequence>MLRRLLPDSRQPARMVVFGFGLAVLVGTALLLLPVASTSGTPTNWVTALFTATSAVCVTGLIVVDTAAHWSTFGELVVLGLIQIGGLGIMTLASLLGLLVTRRLGLRMQRTAQTETKSLDLGDVRSVIAGVIMVSLTVETLTAAALTARFAIGYGQPLGHAGYFGVFHAVSAFNNAGFALYPNSLMRYATDPWVCVPVLVAIVIGGLGFPVLFGIGRRLRQRQRRLSLHARITLFTYGALVLLGTVTVTAFEWSNPETLGRFGIGGKLLAGVFHGITPRTAGFNTVEVGEMHPATLLVTDILMFIGGGSAGTAGGIKVTTFALLAFVIAAEVRGVPSVHVMGRKLPNGVQRQALTVVLLGVGMVIAATLTLLLLSPFGLDAVLFESISAFGTVGLSTGITADLPHAAQLVLVVLMFTGRLGPITLASALALRERGRRYELPEERPIVG</sequence>
<dbReference type="Pfam" id="PF02386">
    <property type="entry name" value="TrkH"/>
    <property type="match status" value="1"/>
</dbReference>
<evidence type="ECO:0000256" key="5">
    <source>
        <dbReference type="ARBA" id="ARBA00022989"/>
    </source>
</evidence>
<keyword evidence="7 8" id="KW-0472">Membrane</keyword>
<name>A0AAE3ZBD0_9ACTN</name>
<reference evidence="9" key="1">
    <citation type="submission" date="2023-07" db="EMBL/GenBank/DDBJ databases">
        <title>Sequencing the genomes of 1000 actinobacteria strains.</title>
        <authorList>
            <person name="Klenk H.-P."/>
        </authorList>
    </citation>
    <scope>NUCLEOTIDE SEQUENCE</scope>
    <source>
        <strain evidence="9">DSM 45977</strain>
    </source>
</reference>
<evidence type="ECO:0000256" key="8">
    <source>
        <dbReference type="SAM" id="Phobius"/>
    </source>
</evidence>
<feature type="transmembrane region" description="Helical" evidence="8">
    <location>
        <begin position="160"/>
        <end position="181"/>
    </location>
</feature>
<feature type="transmembrane region" description="Helical" evidence="8">
    <location>
        <begin position="12"/>
        <end position="33"/>
    </location>
</feature>